<feature type="region of interest" description="Disordered" evidence="1">
    <location>
        <begin position="424"/>
        <end position="444"/>
    </location>
</feature>
<feature type="compositionally biased region" description="Polar residues" evidence="1">
    <location>
        <begin position="427"/>
        <end position="444"/>
    </location>
</feature>
<protein>
    <recommendedName>
        <fullName evidence="2">MACPF-like domain-containing protein</fullName>
    </recommendedName>
</protein>
<accession>A0A5N6H634</accession>
<dbReference type="Pfam" id="PF22693">
    <property type="entry name" value="MACPF_1"/>
    <property type="match status" value="1"/>
</dbReference>
<dbReference type="InterPro" id="IPR054586">
    <property type="entry name" value="MACPF_1_fungal"/>
</dbReference>
<dbReference type="Proteomes" id="UP000325434">
    <property type="component" value="Unassembled WGS sequence"/>
</dbReference>
<evidence type="ECO:0000259" key="2">
    <source>
        <dbReference type="Pfam" id="PF22693"/>
    </source>
</evidence>
<dbReference type="VEuPathDB" id="FungiDB:AFLA_013738"/>
<proteinExistence type="predicted"/>
<feature type="domain" description="MACPF-like" evidence="2">
    <location>
        <begin position="359"/>
        <end position="490"/>
    </location>
</feature>
<dbReference type="VEuPathDB" id="FungiDB:F9C07_12333"/>
<reference evidence="3" key="1">
    <citation type="submission" date="2019-04" db="EMBL/GenBank/DDBJ databases">
        <title>Friends and foes A comparative genomics study of 23 Aspergillus species from section Flavi.</title>
        <authorList>
            <consortium name="DOE Joint Genome Institute"/>
            <person name="Kjaerbolling I."/>
            <person name="Vesth T."/>
            <person name="Frisvad J.C."/>
            <person name="Nybo J.L."/>
            <person name="Theobald S."/>
            <person name="Kildgaard S."/>
            <person name="Isbrandt T."/>
            <person name="Kuo A."/>
            <person name="Sato A."/>
            <person name="Lyhne E.K."/>
            <person name="Kogle M.E."/>
            <person name="Wiebenga A."/>
            <person name="Kun R.S."/>
            <person name="Lubbers R.J."/>
            <person name="Makela M.R."/>
            <person name="Barry K."/>
            <person name="Chovatia M."/>
            <person name="Clum A."/>
            <person name="Daum C."/>
            <person name="Haridas S."/>
            <person name="He G."/>
            <person name="LaButti K."/>
            <person name="Lipzen A."/>
            <person name="Mondo S."/>
            <person name="Riley R."/>
            <person name="Salamov A."/>
            <person name="Simmons B.A."/>
            <person name="Magnuson J.K."/>
            <person name="Henrissat B."/>
            <person name="Mortensen U.H."/>
            <person name="Larsen T.O."/>
            <person name="Devries R.P."/>
            <person name="Grigoriev I.V."/>
            <person name="Machida M."/>
            <person name="Baker S.E."/>
            <person name="Andersen M.R."/>
        </authorList>
    </citation>
    <scope>NUCLEOTIDE SEQUENCE [LARGE SCALE GENOMIC DNA]</scope>
    <source>
        <strain evidence="3">CBS 121.62</strain>
    </source>
</reference>
<evidence type="ECO:0000256" key="1">
    <source>
        <dbReference type="SAM" id="MobiDB-lite"/>
    </source>
</evidence>
<evidence type="ECO:0000313" key="3">
    <source>
        <dbReference type="EMBL" id="KAB8249597.1"/>
    </source>
</evidence>
<dbReference type="VEuPathDB" id="FungiDB:AFLA_013739"/>
<sequence>MAAIRLDVNLFNAKDDTVKRTNCVPLKDFDISSKKLSDVRSALIENGGLDASKVGCSFCSPSGALVNDASSFSDYVDILSEGGEDKEEGDDKKKKNIYNVYVYLKSKKTTTGLSDEAKETLKKELNLKLSVRPHHTAYLYTQLTIQDKPELLKASLDQLTSSFNKADWVAEASEDATNPADMSEKEWNIVIRNNSLTSASRLVFSNLGRASDGSKKLKFRRIERAPYSAFVLKPRKFQPHEISDSEVKIEQQFHIPRFVVADDSYVDTFETKSSVATAMARSSFSSIEAEASIEGGAFGFSAAVSAGFSSSESNALSKQSTAESSTMNITYNFPRVVLHLDEYSLALSDECSQDLIRVKDVNSLIAFHHKYGHFFATRVELGGRLFSSEKFSTLGTSSESEATKQMKISASASFSSKFVSGSASYSQENGQSGQDSDARRSMQSSISWQAQGGDTLLCNKQVTLFPPAWCPTVAPFQNWRVIKQEDVIPLGDFIGRIPGYEDVPDRFNKLAEITRRKETVSFRLGLDAWQRADKNKPEYLSLHHAWRIRQEVTQLYTNELTKDPFAAIKGLQSGQWANYQIPYAIQELYDSGHPGLAFEDNSTDTVYDIEVETLLNQAPALHYGVRYQIFNRKRGLWLRAILFNQNGKEITVLAAGPKHEATLFEFRDQEREGPMRNGDKCCLLVYGPDGRQKGIIALSLRGQNPGEGVDDAKSIGALPYSVPNEGRIRFTVLQDYRLPKPSEVYTVVFFQQRYDIPSSKPKTSTHPKQFKATLSTSPYIQPRYNLSINSLIMKFTAISLLLAASTALASPVNVRSESLKLTGLTAKSSKLGDSDIQFSLTDPNYPEDTPTDCAFTIEIERVSDSIEEIGQASFSEDAPGNKWECKENPQEGVPKRCSYNGVMEVKV</sequence>
<dbReference type="VEuPathDB" id="FungiDB:F9C07_2287027"/>
<name>A0A5N6H634_ASPFL</name>
<organism evidence="3">
    <name type="scientific">Aspergillus flavus</name>
    <dbReference type="NCBI Taxonomy" id="5059"/>
    <lineage>
        <taxon>Eukaryota</taxon>
        <taxon>Fungi</taxon>
        <taxon>Dikarya</taxon>
        <taxon>Ascomycota</taxon>
        <taxon>Pezizomycotina</taxon>
        <taxon>Eurotiomycetes</taxon>
        <taxon>Eurotiomycetidae</taxon>
        <taxon>Eurotiales</taxon>
        <taxon>Aspergillaceae</taxon>
        <taxon>Aspergillus</taxon>
        <taxon>Aspergillus subgen. Circumdati</taxon>
    </lineage>
</organism>
<dbReference type="EMBL" id="ML734570">
    <property type="protein sequence ID" value="KAB8249597.1"/>
    <property type="molecule type" value="Genomic_DNA"/>
</dbReference>
<dbReference type="AlphaFoldDB" id="A0A5N6H634"/>
<gene>
    <name evidence="3" type="ORF">BDV35DRAFT_402164</name>
</gene>